<evidence type="ECO:0000313" key="2">
    <source>
        <dbReference type="Proteomes" id="UP001732700"/>
    </source>
</evidence>
<accession>A0ACD5YVL6</accession>
<keyword evidence="2" id="KW-1185">Reference proteome</keyword>
<dbReference type="Proteomes" id="UP001732700">
    <property type="component" value="Chromosome 6A"/>
</dbReference>
<protein>
    <submittedName>
        <fullName evidence="1">Uncharacterized protein</fullName>
    </submittedName>
</protein>
<reference evidence="1" key="2">
    <citation type="submission" date="2025-09" db="UniProtKB">
        <authorList>
            <consortium name="EnsemblPlants"/>
        </authorList>
    </citation>
    <scope>IDENTIFICATION</scope>
</reference>
<organism evidence="1 2">
    <name type="scientific">Avena sativa</name>
    <name type="common">Oat</name>
    <dbReference type="NCBI Taxonomy" id="4498"/>
    <lineage>
        <taxon>Eukaryota</taxon>
        <taxon>Viridiplantae</taxon>
        <taxon>Streptophyta</taxon>
        <taxon>Embryophyta</taxon>
        <taxon>Tracheophyta</taxon>
        <taxon>Spermatophyta</taxon>
        <taxon>Magnoliopsida</taxon>
        <taxon>Liliopsida</taxon>
        <taxon>Poales</taxon>
        <taxon>Poaceae</taxon>
        <taxon>BOP clade</taxon>
        <taxon>Pooideae</taxon>
        <taxon>Poodae</taxon>
        <taxon>Poeae</taxon>
        <taxon>Poeae Chloroplast Group 1 (Aveneae type)</taxon>
        <taxon>Aveninae</taxon>
        <taxon>Avena</taxon>
    </lineage>
</organism>
<reference evidence="1" key="1">
    <citation type="submission" date="2021-05" db="EMBL/GenBank/DDBJ databases">
        <authorList>
            <person name="Scholz U."/>
            <person name="Mascher M."/>
            <person name="Fiebig A."/>
        </authorList>
    </citation>
    <scope>NUCLEOTIDE SEQUENCE [LARGE SCALE GENOMIC DNA]</scope>
</reference>
<proteinExistence type="predicted"/>
<dbReference type="EnsemblPlants" id="AVESA.00010b.r2.6AG1074800.1">
    <property type="protein sequence ID" value="AVESA.00010b.r2.6AG1074800.1.CDS"/>
    <property type="gene ID" value="AVESA.00010b.r2.6AG1074800"/>
</dbReference>
<name>A0ACD5YVL6_AVESA</name>
<sequence>MAEFALGLTKTAVEGTLSRVKSAIEEEGKLRVRVQNDLVFITGEFQMMQSFLKGANAAEDAKKEVVRTWVRQIRDLAFDVEDCVEFVIHLDKRSAWSSWFWRVVPSCVAPVLPLDVAIAEIQQLKARVVDVSDRNTRYNLLISTSPDFNTNSPMAAPAELMSATSSAFHMLREVWEAAGKHHGTDDLRDLITSRRQGNDLQVISVWGSSNNAGATADDHDLGEMSIIRRAYDDPEVCQEFKTRAWVKVMHPLNPGELLKNLLIQLSHQGNSSNDSSGHFRTRMKAALATDEDDLDSKVELMQQLSDQRYLVVLEKVSTMVDWDIIRAYLPESNKASRIIVSTQHLGIALSCTGSPYQVADLRRFSDGQSICAFFKKFDKLSWQLKRGGVISVWGSGDGISTVVSKVYNAMIDEFTRFDNGVKFERHNWVEVPNPFNPKVFFRQLFASFHSYNLEAKEIAALDVMGDLQIIEVCRKILHEDNRLMVINGLQSEHVWDLINKYLLYSEPRIKVRGGCIVVITKEKTVAQHCADGEDRVLSIKDLEADMVLHHLTKGYRYYEYGREALGSIFTSDRIEEASKWPETLLVGHQCIVARDLSDELSCSEAAGVVSLWGIAGVGKSFVAKSVYYDLMFNCDEYMFKHYTAFSWVDVPHRFNLADFSRRLFLDFHSDNLQAKEAKAINMMEGQDPIEGCRKFLCENKCLIVIDGLRSTDDWDLIKAALLFESAKGSVILVVTNETNVATHCATSENLINLKGLELDVAFHLLRKIASKGGKRTIDPEELEVSKHIIAKCGGLPQVIASVGEWFAGFAGRKYFVERLYDFMESLEELPEFYGLRSLFSWMRSYFDACSDSLKPCIFYLSVFPIGHNIRKRRLLWRWVAEGYSKEKNYEENLFLELVKLSIIQQSRSSSSSSSKFGMCQVNGFFHEYIMCRPMEDNLVFVLDECDNTNSRHAGAQHLTVRSSWHRDETGFKSLDLSRLRSLTVFGEWRSFFISVNMKLLRVLDLEDTLGLRDDDLKNIGRLLPRLKFLSLRGCKDISYLPDSLDGLRQLLSLDVRHTKITMLPRAICKLQKLQYIRAGSTYEPPGVQEDDSYMTVAAEDRIDESSSVADLGKVDSDGTAPVLTEVDEVCISPWRSRWARELVVSCSSLSNKFISSRCRRLDVDNGGGVEVPGAWMGNLTALHTLGVVNVTSSGKAIFKEIKKLTQLRELGVSGINKGNIEELFRAISDHSHLQSLSVRVDKDDFACLDGTISLQPPKKLTSIKLYGDVYVLPVWMKKLCYPKKIDLEVTILTQEDIDAIVSIPLPRRLDIPRLCVKPIQDGEIRFGKATCFPTVLKLKVLRIDCSSSRKLRVTFREKEVYPLVVEVLKIQCSSGSSLRVSGIQHLQELKEVWLKGSYGDQLKQDLLNQLSKHKNRPVLKLAVLFR</sequence>
<evidence type="ECO:0000313" key="1">
    <source>
        <dbReference type="EnsemblPlants" id="AVESA.00010b.r2.6AG1074800.1.CDS"/>
    </source>
</evidence>